<reference evidence="3 4" key="1">
    <citation type="journal article" date="2023" name="G3 (Bethesda)">
        <title>A chromosome-level genome assembly of Zasmidium syzygii isolated from banana leaves.</title>
        <authorList>
            <person name="van Westerhoven A.C."/>
            <person name="Mehrabi R."/>
            <person name="Talebi R."/>
            <person name="Steentjes M.B.F."/>
            <person name="Corcolon B."/>
            <person name="Chong P.A."/>
            <person name="Kema G.H.J."/>
            <person name="Seidl M.F."/>
        </authorList>
    </citation>
    <scope>NUCLEOTIDE SEQUENCE [LARGE SCALE GENOMIC DNA]</scope>
    <source>
        <strain evidence="3 4">P124</strain>
    </source>
</reference>
<proteinExistence type="predicted"/>
<comment type="caution">
    <text evidence="3">The sequence shown here is derived from an EMBL/GenBank/DDBJ whole genome shotgun (WGS) entry which is preliminary data.</text>
</comment>
<evidence type="ECO:0008006" key="5">
    <source>
        <dbReference type="Google" id="ProtNLM"/>
    </source>
</evidence>
<dbReference type="Gene3D" id="3.40.50.720">
    <property type="entry name" value="NAD(P)-binding Rossmann-like Domain"/>
    <property type="match status" value="2"/>
</dbReference>
<evidence type="ECO:0000259" key="1">
    <source>
        <dbReference type="Pfam" id="PF01370"/>
    </source>
</evidence>
<evidence type="ECO:0000259" key="2">
    <source>
        <dbReference type="Pfam" id="PF05368"/>
    </source>
</evidence>
<protein>
    <recommendedName>
        <fullName evidence="5">NAD(P)-binding protein</fullName>
    </recommendedName>
</protein>
<dbReference type="Pfam" id="PF01370">
    <property type="entry name" value="Epimerase"/>
    <property type="match status" value="1"/>
</dbReference>
<dbReference type="PANTHER" id="PTHR48079">
    <property type="entry name" value="PROTEIN YEEZ"/>
    <property type="match status" value="1"/>
</dbReference>
<dbReference type="PANTHER" id="PTHR48079:SF6">
    <property type="entry name" value="NAD(P)-BINDING DOMAIN-CONTAINING PROTEIN-RELATED"/>
    <property type="match status" value="1"/>
</dbReference>
<dbReference type="Proteomes" id="UP001305779">
    <property type="component" value="Unassembled WGS sequence"/>
</dbReference>
<dbReference type="InterPro" id="IPR001509">
    <property type="entry name" value="Epimerase_deHydtase"/>
</dbReference>
<dbReference type="SUPFAM" id="SSF51735">
    <property type="entry name" value="NAD(P)-binding Rossmann-fold domains"/>
    <property type="match status" value="1"/>
</dbReference>
<dbReference type="EMBL" id="JAXOVC010000002">
    <property type="protein sequence ID" value="KAK4505901.1"/>
    <property type="molecule type" value="Genomic_DNA"/>
</dbReference>
<dbReference type="InterPro" id="IPR008030">
    <property type="entry name" value="NmrA-like"/>
</dbReference>
<evidence type="ECO:0000313" key="3">
    <source>
        <dbReference type="EMBL" id="KAK4505901.1"/>
    </source>
</evidence>
<dbReference type="InterPro" id="IPR051783">
    <property type="entry name" value="NAD(P)-dependent_oxidoreduct"/>
</dbReference>
<dbReference type="InterPro" id="IPR036291">
    <property type="entry name" value="NAD(P)-bd_dom_sf"/>
</dbReference>
<name>A0ABR0EXL7_ZASCE</name>
<keyword evidence="4" id="KW-1185">Reference proteome</keyword>
<dbReference type="Pfam" id="PF05368">
    <property type="entry name" value="NmrA"/>
    <property type="match status" value="1"/>
</dbReference>
<evidence type="ECO:0000313" key="4">
    <source>
        <dbReference type="Proteomes" id="UP001305779"/>
    </source>
</evidence>
<dbReference type="Gene3D" id="3.90.25.10">
    <property type="entry name" value="UDP-galactose 4-epimerase, domain 1"/>
    <property type="match status" value="1"/>
</dbReference>
<accession>A0ABR0EXL7</accession>
<gene>
    <name evidence="3" type="ORF">PRZ48_003866</name>
</gene>
<feature type="domain" description="NmrA-like" evidence="2">
    <location>
        <begin position="3"/>
        <end position="89"/>
    </location>
</feature>
<feature type="domain" description="NAD-dependent epimerase/dehydratase" evidence="1">
    <location>
        <begin position="150"/>
        <end position="236"/>
    </location>
</feature>
<organism evidence="3 4">
    <name type="scientific">Zasmidium cellare</name>
    <name type="common">Wine cellar mold</name>
    <name type="synonym">Racodium cellare</name>
    <dbReference type="NCBI Taxonomy" id="395010"/>
    <lineage>
        <taxon>Eukaryota</taxon>
        <taxon>Fungi</taxon>
        <taxon>Dikarya</taxon>
        <taxon>Ascomycota</taxon>
        <taxon>Pezizomycotina</taxon>
        <taxon>Dothideomycetes</taxon>
        <taxon>Dothideomycetidae</taxon>
        <taxon>Mycosphaerellales</taxon>
        <taxon>Mycosphaerellaceae</taxon>
        <taxon>Zasmidium</taxon>
    </lineage>
</organism>
<sequence length="344" mass="37676">MGNKIFVTGGTGYIGGSVLDTLVKRHPEYEISALLRTLPEGFEARYPKVKVIRGTYDDHDTLHKAARQADVVVHTGNSDHIPSMKSLIAGLASNSQPDAPKYLIHLSGTGIVADFLDPTYLGRVNPKTWSDISDLEAITSLPETAMHRPVDRLIHETSAAYGDRLKTAIVCPADIYGPGKGPGRNASVYFSNYVEQIRKLNITPFYAEDGGNAHGWVHLDDLMEVYVKLVEAAVSGGGTADWGVEGYYFVTAATHTQLEIAIATNKVLHKHNFITSSEPHEVSLETIKTTLAAPGRPHRGTYFFASNARTRADRAVKVLGWKPQSPDLMDILEEEVLTAWKSSH</sequence>